<dbReference type="AlphaFoldDB" id="A0A1E4R8E7"/>
<accession>A0A1E4R8E7</accession>
<proteinExistence type="predicted"/>
<dbReference type="OrthoDB" id="2735620at2"/>
<sequence>MTQPSNELLQELELEIEQALYTLIDLELAENYAAMNTQFAQLLAKVQAAQLIDYKLDVLVEPQAFATETCILLQSLIEAKARPNKRHRLLTHRMILKIWLRKNQRFIKEFLPQMF</sequence>
<protein>
    <submittedName>
        <fullName evidence="1">Uncharacterized protein</fullName>
    </submittedName>
</protein>
<comment type="caution">
    <text evidence="1">The sequence shown here is derived from an EMBL/GenBank/DDBJ whole genome shotgun (WGS) entry which is preliminary data.</text>
</comment>
<evidence type="ECO:0000313" key="2">
    <source>
        <dbReference type="Proteomes" id="UP000094784"/>
    </source>
</evidence>
<dbReference type="Proteomes" id="UP000094784">
    <property type="component" value="Unassembled WGS sequence"/>
</dbReference>
<dbReference type="RefSeq" id="WP_069481740.1">
    <property type="nucleotide sequence ID" value="NZ_CP130331.1"/>
</dbReference>
<name>A0A1E4R8E7_9BACI</name>
<organism evidence="1 2">
    <name type="scientific">Lysinibacillus fusiformis</name>
    <dbReference type="NCBI Taxonomy" id="28031"/>
    <lineage>
        <taxon>Bacteria</taxon>
        <taxon>Bacillati</taxon>
        <taxon>Bacillota</taxon>
        <taxon>Bacilli</taxon>
        <taxon>Bacillales</taxon>
        <taxon>Bacillaceae</taxon>
        <taxon>Lysinibacillus</taxon>
    </lineage>
</organism>
<dbReference type="EMBL" id="MECQ01000001">
    <property type="protein sequence ID" value="ODV56756.1"/>
    <property type="molecule type" value="Genomic_DNA"/>
</dbReference>
<gene>
    <name evidence="1" type="ORF">BG258_13060</name>
</gene>
<reference evidence="1 2" key="1">
    <citation type="submission" date="2016-09" db="EMBL/GenBank/DDBJ databases">
        <title>Draft genome sequence of the soil isolate, Lysinibacillus fusiformis M5, a potential hypoxanthine producer.</title>
        <authorList>
            <person name="Gallegos-Monterrosa R."/>
            <person name="Maroti G."/>
            <person name="Balint B."/>
            <person name="Kovacs A.T."/>
        </authorList>
    </citation>
    <scope>NUCLEOTIDE SEQUENCE [LARGE SCALE GENOMIC DNA]</scope>
    <source>
        <strain evidence="1 2">M5</strain>
    </source>
</reference>
<evidence type="ECO:0000313" key="1">
    <source>
        <dbReference type="EMBL" id="ODV56756.1"/>
    </source>
</evidence>